<keyword evidence="2" id="KW-0645">Protease</keyword>
<evidence type="ECO:0000256" key="6">
    <source>
        <dbReference type="SAM" id="Phobius"/>
    </source>
</evidence>
<dbReference type="Pfam" id="PF05577">
    <property type="entry name" value="Peptidase_S28"/>
    <property type="match status" value="1"/>
</dbReference>
<dbReference type="GO" id="GO:0008239">
    <property type="term" value="F:dipeptidyl-peptidase activity"/>
    <property type="evidence" value="ECO:0007669"/>
    <property type="project" value="TreeGrafter"/>
</dbReference>
<organism evidence="7">
    <name type="scientific">Culicoides sonorensis</name>
    <name type="common">Biting midge</name>
    <dbReference type="NCBI Taxonomy" id="179676"/>
    <lineage>
        <taxon>Eukaryota</taxon>
        <taxon>Metazoa</taxon>
        <taxon>Ecdysozoa</taxon>
        <taxon>Arthropoda</taxon>
        <taxon>Hexapoda</taxon>
        <taxon>Insecta</taxon>
        <taxon>Pterygota</taxon>
        <taxon>Neoptera</taxon>
        <taxon>Endopterygota</taxon>
        <taxon>Diptera</taxon>
        <taxon>Nematocera</taxon>
        <taxon>Chironomoidea</taxon>
        <taxon>Ceratopogonidae</taxon>
        <taxon>Ceratopogoninae</taxon>
        <taxon>Culicoides</taxon>
        <taxon>Monoculicoides</taxon>
    </lineage>
</organism>
<name>A0A336MJK8_CULSO</name>
<dbReference type="Gene3D" id="3.40.50.1820">
    <property type="entry name" value="alpha/beta hydrolase"/>
    <property type="match status" value="1"/>
</dbReference>
<keyword evidence="3" id="KW-0732">Signal</keyword>
<dbReference type="FunFam" id="1.20.120.980:FF:000003">
    <property type="entry name" value="Serine protease 16"/>
    <property type="match status" value="1"/>
</dbReference>
<dbReference type="PANTHER" id="PTHR11010">
    <property type="entry name" value="PROTEASE S28 PRO-X CARBOXYPEPTIDASE-RELATED"/>
    <property type="match status" value="1"/>
</dbReference>
<evidence type="ECO:0000256" key="2">
    <source>
        <dbReference type="ARBA" id="ARBA00022670"/>
    </source>
</evidence>
<keyword evidence="6" id="KW-0812">Transmembrane</keyword>
<keyword evidence="5" id="KW-0325">Glycoprotein</keyword>
<dbReference type="Gene3D" id="1.20.120.980">
    <property type="entry name" value="Serine carboxypeptidase S28, SKS domain"/>
    <property type="match status" value="1"/>
</dbReference>
<dbReference type="GO" id="GO:0006508">
    <property type="term" value="P:proteolysis"/>
    <property type="evidence" value="ECO:0007669"/>
    <property type="project" value="UniProtKB-KW"/>
</dbReference>
<accession>A0A336MJK8</accession>
<dbReference type="PANTHER" id="PTHR11010:SF117">
    <property type="entry name" value="SERINE PROTEASE 16"/>
    <property type="match status" value="1"/>
</dbReference>
<proteinExistence type="inferred from homology"/>
<dbReference type="InterPro" id="IPR008758">
    <property type="entry name" value="Peptidase_S28"/>
</dbReference>
<dbReference type="VEuPathDB" id="VectorBase:CSON002642"/>
<dbReference type="SUPFAM" id="SSF53474">
    <property type="entry name" value="alpha/beta-Hydrolases"/>
    <property type="match status" value="1"/>
</dbReference>
<gene>
    <name evidence="7" type="primary">CSON002642</name>
</gene>
<dbReference type="InterPro" id="IPR042269">
    <property type="entry name" value="Ser_carbopepase_S28_SKS"/>
</dbReference>
<evidence type="ECO:0000256" key="5">
    <source>
        <dbReference type="ARBA" id="ARBA00023180"/>
    </source>
</evidence>
<dbReference type="EMBL" id="UFQT01001440">
    <property type="protein sequence ID" value="SSX30592.1"/>
    <property type="molecule type" value="Genomic_DNA"/>
</dbReference>
<keyword evidence="6" id="KW-0472">Membrane</keyword>
<dbReference type="GO" id="GO:0070008">
    <property type="term" value="F:serine-type exopeptidase activity"/>
    <property type="evidence" value="ECO:0007669"/>
    <property type="project" value="InterPro"/>
</dbReference>
<dbReference type="AlphaFoldDB" id="A0A336MJK8"/>
<dbReference type="OMA" id="HYAEHFG"/>
<sequence length="567" mass="64862">MYSLNDPYIVLIINFCYHFSSFKVSSSFIIIVLKFFFLIYYLVSVFCSVHSTTHLLFLKMRLILYLLLFSCILSYCYAIRKFWRGRYSGGALGQPSKVYNYKKHLLSSANEEKWFTQQLDHFDPTNLSKTWQQRYYVNDEYYQEGGPVFLMIGGEGEATAKWMHEGAWIKYAKKFNALCFQLEHRFYGKSHPTDDLSTENLIYLNSEQALADLANFITAMNEKYQLNSSNTVWIAFGGSYPGSLAAWLREKYGHLVHGAISSSGPLLAKIDFNEYFEVVTNSLATYSQDCVTAVQRSFVQVETLLKHMIGQRSINQKFKLCDPVEQSITNSLDIANLFENLAGNFAGVVQYNKDNSPHSKVTIDDLCNIMVNTTIGAPVSRLAEVNNMMLNIGNETCLDFKYDKMIDELKNVSWDAESSEGGRQWTYQTCTEFGFYQTSEDPNTTFGDRFPVDFFVKQCTDIFGPKFNNVSLSKGASRTNIMYGALNPQTTNVLYVHGSIDPWHALGLTKTIDKNMPTIYIEGTAHCANMYEPSENDLPQLKQARIQIETYIENLLKTESNWERNIV</sequence>
<feature type="transmembrane region" description="Helical" evidence="6">
    <location>
        <begin position="62"/>
        <end position="80"/>
    </location>
</feature>
<dbReference type="InterPro" id="IPR029058">
    <property type="entry name" value="AB_hydrolase_fold"/>
</dbReference>
<evidence type="ECO:0000313" key="7">
    <source>
        <dbReference type="EMBL" id="SSX30592.1"/>
    </source>
</evidence>
<keyword evidence="6" id="KW-1133">Transmembrane helix</keyword>
<protein>
    <submittedName>
        <fullName evidence="7">CSON002642 protein</fullName>
    </submittedName>
</protein>
<evidence type="ECO:0000256" key="3">
    <source>
        <dbReference type="ARBA" id="ARBA00022729"/>
    </source>
</evidence>
<evidence type="ECO:0000256" key="4">
    <source>
        <dbReference type="ARBA" id="ARBA00022801"/>
    </source>
</evidence>
<keyword evidence="4" id="KW-0378">Hydrolase</keyword>
<feature type="transmembrane region" description="Helical" evidence="6">
    <location>
        <begin position="28"/>
        <end position="50"/>
    </location>
</feature>
<comment type="similarity">
    <text evidence="1">Belongs to the peptidase S28 family.</text>
</comment>
<reference evidence="7" key="1">
    <citation type="submission" date="2018-07" db="EMBL/GenBank/DDBJ databases">
        <authorList>
            <person name="Quirk P.G."/>
            <person name="Krulwich T.A."/>
        </authorList>
    </citation>
    <scope>NUCLEOTIDE SEQUENCE</scope>
</reference>
<evidence type="ECO:0000256" key="1">
    <source>
        <dbReference type="ARBA" id="ARBA00011079"/>
    </source>
</evidence>